<evidence type="ECO:0000256" key="5">
    <source>
        <dbReference type="HAMAP-Rule" id="MF_00242"/>
    </source>
</evidence>
<evidence type="ECO:0000256" key="3">
    <source>
        <dbReference type="ARBA" id="ARBA00022801"/>
    </source>
</evidence>
<dbReference type="InterPro" id="IPR003876">
    <property type="entry name" value="Arg_deiminase"/>
</dbReference>
<keyword evidence="3 5" id="KW-0378">Hydrolase</keyword>
<dbReference type="PANTHER" id="PTHR47271">
    <property type="entry name" value="ARGININE DEIMINASE"/>
    <property type="match status" value="1"/>
</dbReference>
<reference evidence="9 10" key="3">
    <citation type="submission" date="2015-01" db="EMBL/GenBank/DDBJ databases">
        <title>Vibrio sp. C94 JCM 19241 whole genome shotgun sequence.</title>
        <authorList>
            <person name="Sawabe T."/>
            <person name="Meirelles P."/>
            <person name="Feng G."/>
            <person name="Sayaka M."/>
            <person name="Hattori M."/>
            <person name="Ohkuma M."/>
        </authorList>
    </citation>
    <scope>NUCLEOTIDE SEQUENCE [LARGE SCALE GENOMIC DNA]</scope>
    <source>
        <strain evidence="10">JCM 19241</strain>
        <strain evidence="9">JCM19241</strain>
    </source>
</reference>
<reference evidence="7 12" key="1">
    <citation type="submission" date="2015-01" db="EMBL/GenBank/DDBJ databases">
        <title>Vibrio sp. C1 JCM 19231 whole genome shotgun sequence.</title>
        <authorList>
            <person name="Sawabe T."/>
            <person name="Meirelles P."/>
            <person name="Feng G."/>
            <person name="Sayaka M."/>
            <person name="Hattori M."/>
            <person name="Ohkuma M."/>
        </authorList>
    </citation>
    <scope>NUCLEOTIDE SEQUENCE [LARGE SCALE GENOMIC DNA]</scope>
    <source>
        <strain evidence="12">JCM 19231</strain>
        <strain evidence="7">JCM19231</strain>
    </source>
</reference>
<keyword evidence="5" id="KW-0963">Cytoplasm</keyword>
<dbReference type="NCBIfam" id="TIGR01078">
    <property type="entry name" value="arcA"/>
    <property type="match status" value="1"/>
</dbReference>
<comment type="subcellular location">
    <subcellularLocation>
        <location evidence="5">Cytoplasm</location>
    </subcellularLocation>
</comment>
<comment type="pathway">
    <text evidence="1 5">Amino-acid degradation; L-arginine degradation via ADI pathway; carbamoyl phosphate from L-arginine: step 1/2.</text>
</comment>
<dbReference type="GO" id="GO:0019546">
    <property type="term" value="P:L-arginine deiminase pathway"/>
    <property type="evidence" value="ECO:0007669"/>
    <property type="project" value="UniProtKB-UniRule"/>
</dbReference>
<accession>A0A0B8P2Y2</accession>
<gene>
    <name evidence="5" type="primary">arcA</name>
    <name evidence="7" type="ORF">JCM19231_1353</name>
    <name evidence="8" type="ORF">JCM19232_3608</name>
    <name evidence="9" type="ORF">JCM19241_1253</name>
</gene>
<sequence length="406" mass="45349">MSKFYVGSEVGQLRRVLLHRPKRSLTHLTPSNCHDLLFDDVLAVERAGEEHDAFAQTLRDQGVEVLLLTNLLAETLEVPEAKDWLLRTQISDMRLGPTFANDVRCYLGDLPNLQLAKILTGGLAFGQMPMQSSAILNAMSKPTDFIIDPLPNHLFTRDTSCWIYGGVSINPMAKVARQRETNHVRAIYRWHPTFAGQDFVKYFGDEQQNYDHSTIEGGDVLVIGKGAVLIGMSERTTPQGVEQLASNLFKHGQAKQVIALELPKERSCMHLDTVMTHMREDTFSVYPNVIPDDVKTWSLTGDESGRVVAKQQDSYIHTIEKALHVDKLNLITTGGDSFEAEREQWNDANNVLTVRPGVVIGYERNTYTNEKYDKAGITVLPIPGDELGRGRGGARCMSCPIERDGI</sequence>
<reference evidence="10 11" key="4">
    <citation type="submission" date="2015-01" db="EMBL/GenBank/DDBJ databases">
        <authorList>
            <consortium name="NBRP consortium"/>
            <person name="Sawabe T."/>
            <person name="Meirelles P."/>
            <person name="Feng G."/>
            <person name="Sayaka M."/>
            <person name="Hattori M."/>
            <person name="Ohkuma M."/>
        </authorList>
    </citation>
    <scope>NUCLEOTIDE SEQUENCE [LARGE SCALE GENOMIC DNA]</scope>
    <source>
        <strain evidence="12">JCM 19231</strain>
        <strain evidence="10">JCM 19241</strain>
        <strain evidence="7">JCM19231</strain>
        <strain evidence="8 11">JCM19232</strain>
        <strain evidence="9">JCM19241</strain>
    </source>
</reference>
<dbReference type="PIRSF" id="PIRSF006356">
    <property type="entry name" value="Arg_deiminase"/>
    <property type="match status" value="1"/>
</dbReference>
<comment type="similarity">
    <text evidence="2 5">Belongs to the arginine deiminase family.</text>
</comment>
<dbReference type="SUPFAM" id="SSF55909">
    <property type="entry name" value="Pentein"/>
    <property type="match status" value="1"/>
</dbReference>
<dbReference type="PANTHER" id="PTHR47271:SF2">
    <property type="entry name" value="ARGININE DEIMINASE"/>
    <property type="match status" value="1"/>
</dbReference>
<evidence type="ECO:0000256" key="1">
    <source>
        <dbReference type="ARBA" id="ARBA00005213"/>
    </source>
</evidence>
<evidence type="ECO:0000256" key="2">
    <source>
        <dbReference type="ARBA" id="ARBA00010206"/>
    </source>
</evidence>
<evidence type="ECO:0000256" key="4">
    <source>
        <dbReference type="ARBA" id="ARBA00049429"/>
    </source>
</evidence>
<dbReference type="EMBL" id="BBRZ01000050">
    <property type="protein sequence ID" value="GAM57324.1"/>
    <property type="molecule type" value="Genomic_DNA"/>
</dbReference>
<comment type="catalytic activity">
    <reaction evidence="4 5">
        <text>L-arginine + H2O = L-citrulline + NH4(+)</text>
        <dbReference type="Rhea" id="RHEA:19597"/>
        <dbReference type="ChEBI" id="CHEBI:15377"/>
        <dbReference type="ChEBI" id="CHEBI:28938"/>
        <dbReference type="ChEBI" id="CHEBI:32682"/>
        <dbReference type="ChEBI" id="CHEBI:57743"/>
        <dbReference type="EC" id="3.5.3.6"/>
    </reaction>
</comment>
<dbReference type="Proteomes" id="UP000031670">
    <property type="component" value="Unassembled WGS sequence"/>
</dbReference>
<evidence type="ECO:0000313" key="12">
    <source>
        <dbReference type="Proteomes" id="UP000031671"/>
    </source>
</evidence>
<reference evidence="8 11" key="2">
    <citation type="submission" date="2015-01" db="EMBL/GenBank/DDBJ databases">
        <title>Vibrio sp. C5 JCM 19232 whole genome shotgun sequence.</title>
        <authorList>
            <person name="Sawabe T."/>
            <person name="Meirelles P."/>
            <person name="Feng G."/>
            <person name="Sayaka M."/>
            <person name="Hattori M."/>
            <person name="Ohkuma M."/>
        </authorList>
    </citation>
    <scope>NUCLEOTIDE SEQUENCE [LARGE SCALE GENOMIC DNA]</scope>
    <source>
        <strain evidence="8 11">JCM19232</strain>
    </source>
</reference>
<dbReference type="Gene3D" id="3.75.10.10">
    <property type="entry name" value="L-arginine/glycine Amidinotransferase, Chain A"/>
    <property type="match status" value="1"/>
</dbReference>
<name>A0A0B8P356_9VIBR</name>
<dbReference type="RefSeq" id="WP_261836733.1">
    <property type="nucleotide sequence ID" value="NZ_AP024882.1"/>
</dbReference>
<dbReference type="STRING" id="1481914.JCM19241_1253"/>
<organism evidence="8 11">
    <name type="scientific">Vibrio ishigakensis</name>
    <dbReference type="NCBI Taxonomy" id="1481914"/>
    <lineage>
        <taxon>Bacteria</taxon>
        <taxon>Pseudomonadati</taxon>
        <taxon>Pseudomonadota</taxon>
        <taxon>Gammaproteobacteria</taxon>
        <taxon>Vibrionales</taxon>
        <taxon>Vibrionaceae</taxon>
        <taxon>Vibrio</taxon>
    </lineage>
</organism>
<evidence type="ECO:0000313" key="11">
    <source>
        <dbReference type="Proteomes" id="UP000031670"/>
    </source>
</evidence>
<protein>
    <recommendedName>
        <fullName evidence="5">Arginine deiminase</fullName>
        <shortName evidence="5">ADI</shortName>
        <ecNumber evidence="5">3.5.3.6</ecNumber>
    </recommendedName>
    <alternativeName>
        <fullName evidence="5">Arginine dihydrolase</fullName>
        <shortName evidence="5">AD</shortName>
    </alternativeName>
</protein>
<evidence type="ECO:0000256" key="6">
    <source>
        <dbReference type="PIRSR" id="PIRSR006356-1"/>
    </source>
</evidence>
<dbReference type="AlphaFoldDB" id="A0A0B8P356"/>
<keyword evidence="12" id="KW-1185">Reference proteome</keyword>
<dbReference type="GO" id="GO:0005737">
    <property type="term" value="C:cytoplasm"/>
    <property type="evidence" value="ECO:0007669"/>
    <property type="project" value="UniProtKB-SubCell"/>
</dbReference>
<keyword evidence="5" id="KW-0056">Arginine metabolism</keyword>
<dbReference type="Pfam" id="PF02274">
    <property type="entry name" value="ADI"/>
    <property type="match status" value="1"/>
</dbReference>
<evidence type="ECO:0000313" key="8">
    <source>
        <dbReference type="EMBL" id="GAM60666.1"/>
    </source>
</evidence>
<comment type="caution">
    <text evidence="8">The sequence shown here is derived from an EMBL/GenBank/DDBJ whole genome shotgun (WGS) entry which is preliminary data.</text>
</comment>
<evidence type="ECO:0000313" key="7">
    <source>
        <dbReference type="EMBL" id="GAM57324.1"/>
    </source>
</evidence>
<dbReference type="Proteomes" id="UP000031666">
    <property type="component" value="Unassembled WGS sequence"/>
</dbReference>
<dbReference type="EMBL" id="BBSC01000003">
    <property type="protein sequence ID" value="GAM74910.1"/>
    <property type="molecule type" value="Genomic_DNA"/>
</dbReference>
<dbReference type="GO" id="GO:0016990">
    <property type="term" value="F:arginine deiminase activity"/>
    <property type="evidence" value="ECO:0007669"/>
    <property type="project" value="UniProtKB-UniRule"/>
</dbReference>
<dbReference type="HAMAP" id="MF_00242">
    <property type="entry name" value="Arg_deiminase"/>
    <property type="match status" value="1"/>
</dbReference>
<evidence type="ECO:0000313" key="9">
    <source>
        <dbReference type="EMBL" id="GAM74910.1"/>
    </source>
</evidence>
<feature type="active site" description="Amidino-cysteine intermediate" evidence="5 6">
    <location>
        <position position="396"/>
    </location>
</feature>
<dbReference type="EC" id="3.5.3.6" evidence="5"/>
<dbReference type="UniPathway" id="UPA00254">
    <property type="reaction ID" value="UER00364"/>
</dbReference>
<dbReference type="Proteomes" id="UP000031671">
    <property type="component" value="Unassembled WGS sequence"/>
</dbReference>
<dbReference type="EMBL" id="BBSA01000002">
    <property type="protein sequence ID" value="GAM60666.1"/>
    <property type="molecule type" value="Genomic_DNA"/>
</dbReference>
<dbReference type="Gene3D" id="1.10.3930.10">
    <property type="entry name" value="Arginine deiminase"/>
    <property type="match status" value="1"/>
</dbReference>
<evidence type="ECO:0000313" key="10">
    <source>
        <dbReference type="Proteomes" id="UP000031666"/>
    </source>
</evidence>
<proteinExistence type="inferred from homology"/>
<accession>A0A0B8Q5P5</accession>
<dbReference type="NCBIfam" id="NF002381">
    <property type="entry name" value="PRK01388.1"/>
    <property type="match status" value="1"/>
</dbReference>
<accession>A0A0B8P356</accession>
<dbReference type="PRINTS" id="PR01466">
    <property type="entry name" value="ARGDEIMINASE"/>
</dbReference>